<feature type="transmembrane region" description="Helical" evidence="1">
    <location>
        <begin position="206"/>
        <end position="235"/>
    </location>
</feature>
<evidence type="ECO:0000313" key="2">
    <source>
        <dbReference type="EMBL" id="CAC38984.1"/>
    </source>
</evidence>
<organism evidence="2">
    <name type="scientific">Ascaris suum</name>
    <name type="common">Pig roundworm</name>
    <name type="synonym">Ascaris lumbricoides</name>
    <dbReference type="NCBI Taxonomy" id="6253"/>
    <lineage>
        <taxon>Eukaryota</taxon>
        <taxon>Metazoa</taxon>
        <taxon>Ecdysozoa</taxon>
        <taxon>Nematoda</taxon>
        <taxon>Chromadorea</taxon>
        <taxon>Rhabditida</taxon>
        <taxon>Spirurina</taxon>
        <taxon>Ascaridomorpha</taxon>
        <taxon>Ascaridoidea</taxon>
        <taxon>Ascarididae</taxon>
        <taxon>Ascaris</taxon>
    </lineage>
</organism>
<dbReference type="AlphaFoldDB" id="Q95PB1"/>
<accession>Q95PB1</accession>
<protein>
    <submittedName>
        <fullName evidence="2">Uncharacterized protein</fullName>
    </submittedName>
</protein>
<name>Q95PB1_ASCSU</name>
<keyword evidence="1" id="KW-0812">Transmembrane</keyword>
<sequence>MRIVDILAVQQLLQQSITTRFYCCWSFCSLLNWCRSLFHRSRCRLCRCVSPRWSHGFVTVRVIPLSAVAAGFHCCRSFCSLLNWCRRLFYRSRCRLCRCVSSSWGHGFVAVRVIPLFAVAAGFHCCWCFCSLFNWCRRLFYRSWCRLCRCVSTRWGHGFVTVRVIPLFAVAAGFHCCWSFCSLLNWCRRLFYRSWCRLCRCVSTRWSHGFVTVGVIPLFAVAAGFHCCWSFCSLLNWCRRLFYRSRCRFCRGVSSSWGHGFVAVRVIPLFAVAAGFYRCRCFSSLFDWRGSHLNGGGSWFCNSCSGSDRLITVRVVPLLAIAARFYCCWSFCRLFNWCRSLFYRSWFRSWRSVPFSGSHGFVTIRIVPLEN</sequence>
<evidence type="ECO:0000256" key="1">
    <source>
        <dbReference type="SAM" id="Phobius"/>
    </source>
</evidence>
<feature type="transmembrane region" description="Helical" evidence="1">
    <location>
        <begin position="113"/>
        <end position="136"/>
    </location>
</feature>
<keyword evidence="1" id="KW-1133">Transmembrane helix</keyword>
<reference evidence="2" key="1">
    <citation type="thesis" date="2001" institute="Department of Parasitology" country="University of Neuchatel, Neuchatel, Switzerland">
        <authorList>
            <person name="Alaeddine F."/>
        </authorList>
    </citation>
    <scope>NUCLEOTIDE SEQUENCE</scope>
    <source>
        <tissue evidence="2">Hypodermis</tissue>
    </source>
</reference>
<keyword evidence="1" id="KW-0472">Membrane</keyword>
<dbReference type="EMBL" id="AJ408889">
    <property type="protein sequence ID" value="CAC38984.1"/>
    <property type="molecule type" value="Genomic_DNA"/>
</dbReference>
<feature type="transmembrane region" description="Helical" evidence="1">
    <location>
        <begin position="256"/>
        <end position="277"/>
    </location>
</feature>
<proteinExistence type="predicted"/>